<feature type="transmembrane region" description="Helical" evidence="1">
    <location>
        <begin position="43"/>
        <end position="66"/>
    </location>
</feature>
<evidence type="ECO:0000256" key="1">
    <source>
        <dbReference type="SAM" id="Phobius"/>
    </source>
</evidence>
<proteinExistence type="predicted"/>
<name>E0NIZ4_9FIRM</name>
<dbReference type="InterPro" id="IPR006976">
    <property type="entry name" value="VanZ-like"/>
</dbReference>
<dbReference type="AlphaFoldDB" id="E0NIZ4"/>
<gene>
    <name evidence="3" type="ORF">HMPREF9225_0133</name>
</gene>
<protein>
    <submittedName>
        <fullName evidence="3">VanZ-like protein</fullName>
    </submittedName>
</protein>
<keyword evidence="1" id="KW-0812">Transmembrane</keyword>
<dbReference type="Proteomes" id="UP000003280">
    <property type="component" value="Unassembled WGS sequence"/>
</dbReference>
<dbReference type="EMBL" id="AEEH01000013">
    <property type="protein sequence ID" value="EFM26246.1"/>
    <property type="molecule type" value="Genomic_DNA"/>
</dbReference>
<dbReference type="RefSeq" id="WP_008900969.1">
    <property type="nucleotide sequence ID" value="NZ_GL397071.1"/>
</dbReference>
<feature type="transmembrane region" description="Helical" evidence="1">
    <location>
        <begin position="145"/>
        <end position="167"/>
    </location>
</feature>
<evidence type="ECO:0000259" key="2">
    <source>
        <dbReference type="Pfam" id="PF04892"/>
    </source>
</evidence>
<feature type="transmembrane region" description="Helical" evidence="1">
    <location>
        <begin position="173"/>
        <end position="191"/>
    </location>
</feature>
<keyword evidence="1" id="KW-0472">Membrane</keyword>
<accession>E0NIZ4</accession>
<keyword evidence="4" id="KW-1185">Reference proteome</keyword>
<dbReference type="PANTHER" id="PTHR36834:SF1">
    <property type="entry name" value="INTEGRAL MEMBRANE PROTEIN"/>
    <property type="match status" value="1"/>
</dbReference>
<feature type="transmembrane region" description="Helical" evidence="1">
    <location>
        <begin position="6"/>
        <end position="22"/>
    </location>
</feature>
<dbReference type="Pfam" id="PF04892">
    <property type="entry name" value="VanZ"/>
    <property type="match status" value="1"/>
</dbReference>
<feature type="transmembrane region" description="Helical" evidence="1">
    <location>
        <begin position="112"/>
        <end position="133"/>
    </location>
</feature>
<evidence type="ECO:0000313" key="3">
    <source>
        <dbReference type="EMBL" id="EFM26246.1"/>
    </source>
</evidence>
<dbReference type="OrthoDB" id="9805025at2"/>
<organism evidence="3 4">
    <name type="scientific">Peptoniphilus duerdenii ATCC BAA-1640</name>
    <dbReference type="NCBI Taxonomy" id="862517"/>
    <lineage>
        <taxon>Bacteria</taxon>
        <taxon>Bacillati</taxon>
        <taxon>Bacillota</taxon>
        <taxon>Tissierellia</taxon>
        <taxon>Tissierellales</taxon>
        <taxon>Peptoniphilaceae</taxon>
        <taxon>Peptoniphilus</taxon>
    </lineage>
</organism>
<dbReference type="HOGENOM" id="CLU_077618_4_2_9"/>
<comment type="caution">
    <text evidence="3">The sequence shown here is derived from an EMBL/GenBank/DDBJ whole genome shotgun (WGS) entry which is preliminary data.</text>
</comment>
<reference evidence="3 4" key="1">
    <citation type="submission" date="2010-07" db="EMBL/GenBank/DDBJ databases">
        <authorList>
            <person name="Muzny D."/>
            <person name="Qin X."/>
            <person name="Deng J."/>
            <person name="Jiang H."/>
            <person name="Liu Y."/>
            <person name="Qu J."/>
            <person name="Song X.-Z."/>
            <person name="Zhang L."/>
            <person name="Thornton R."/>
            <person name="Coyle M."/>
            <person name="Francisco L."/>
            <person name="Jackson L."/>
            <person name="Javaid M."/>
            <person name="Korchina V."/>
            <person name="Kovar C."/>
            <person name="Mata R."/>
            <person name="Mathew T."/>
            <person name="Ngo R."/>
            <person name="Nguyen L."/>
            <person name="Nguyen N."/>
            <person name="Okwuonu G."/>
            <person name="Ongeri F."/>
            <person name="Pham C."/>
            <person name="Simmons D."/>
            <person name="Wilczek-Boney K."/>
            <person name="Hale W."/>
            <person name="Jakkamsetti A."/>
            <person name="Pham P."/>
            <person name="Ruth R."/>
            <person name="San Lucas F."/>
            <person name="Warren J."/>
            <person name="Zhang J."/>
            <person name="Zhao Z."/>
            <person name="Zhou C."/>
            <person name="Zhu D."/>
            <person name="Lee S."/>
            <person name="Bess C."/>
            <person name="Blankenburg K."/>
            <person name="Forbes L."/>
            <person name="Fu Q."/>
            <person name="Gubbala S."/>
            <person name="Hirani K."/>
            <person name="Jayaseelan J.C."/>
            <person name="Lara F."/>
            <person name="Munidasa M."/>
            <person name="Palculict T."/>
            <person name="Patil S."/>
            <person name="Pu L.-L."/>
            <person name="Saada N."/>
            <person name="Tang L."/>
            <person name="Weissenberger G."/>
            <person name="Zhu Y."/>
            <person name="Hemphill L."/>
            <person name="Shang Y."/>
            <person name="Youmans B."/>
            <person name="Ayvaz T."/>
            <person name="Ross M."/>
            <person name="Santibanez J."/>
            <person name="Aqrawi P."/>
            <person name="Gross S."/>
            <person name="Joshi V."/>
            <person name="Fowler G."/>
            <person name="Nazareth L."/>
            <person name="Reid J."/>
            <person name="Worley K."/>
            <person name="Petrosino J."/>
            <person name="Highlander S."/>
            <person name="Gibbs R."/>
        </authorList>
    </citation>
    <scope>NUCLEOTIDE SEQUENCE [LARGE SCALE GENOMIC DNA]</scope>
    <source>
        <strain evidence="3 4">ATCC BAA-1640</strain>
    </source>
</reference>
<dbReference type="PANTHER" id="PTHR36834">
    <property type="entry name" value="MEMBRANE PROTEIN-RELATED"/>
    <property type="match status" value="1"/>
</dbReference>
<evidence type="ECO:0000313" key="4">
    <source>
        <dbReference type="Proteomes" id="UP000003280"/>
    </source>
</evidence>
<dbReference type="STRING" id="862517.HMPREF9225_0133"/>
<dbReference type="InterPro" id="IPR053150">
    <property type="entry name" value="Teicoplanin_resist-assoc"/>
</dbReference>
<dbReference type="eggNOG" id="COG4767">
    <property type="taxonomic scope" value="Bacteria"/>
</dbReference>
<feature type="domain" description="VanZ-like" evidence="2">
    <location>
        <begin position="51"/>
        <end position="189"/>
    </location>
</feature>
<keyword evidence="1" id="KW-1133">Transmembrane helix</keyword>
<sequence length="200" mass="22923">MKILLFFLPRGLISFLIGFFLCRIVRLTLFKDLVNESNSDRELLISVLSGYIIMLMVFMFTPNYIISGSGIDLTSENFDFVGNFKDRINTGYWGINLIPFATMRSYIKYSGIFHALLNILGNVVLFIPIGYIFPMILKRYRSIKTMAVLSIAISLFIEFIQFFVGRSCDIDDLILNFVGGIIGYTIFYFTGDRMKSILGR</sequence>